<dbReference type="EMBL" id="JAAGWB010000013">
    <property type="protein sequence ID" value="NEN50612.1"/>
    <property type="molecule type" value="Genomic_DNA"/>
</dbReference>
<keyword evidence="2 4" id="KW-0808">Transferase</keyword>
<gene>
    <name evidence="6" type="ORF">G3R41_06605</name>
    <name evidence="5" type="ORF">GCU67_06605</name>
</gene>
<dbReference type="EMBL" id="JAAGWH010000013">
    <property type="protein sequence ID" value="NEK93845.1"/>
    <property type="molecule type" value="Genomic_DNA"/>
</dbReference>
<name>A0A6P0H4M9_9ACTN</name>
<keyword evidence="7" id="KW-1185">Reference proteome</keyword>
<dbReference type="GO" id="GO:0031388">
    <property type="term" value="P:organic acid phosphorylation"/>
    <property type="evidence" value="ECO:0007669"/>
    <property type="project" value="UniProtKB-UniRule"/>
</dbReference>
<evidence type="ECO:0000313" key="8">
    <source>
        <dbReference type="Proteomes" id="UP000471152"/>
    </source>
</evidence>
<evidence type="ECO:0000256" key="1">
    <source>
        <dbReference type="ARBA" id="ARBA00006284"/>
    </source>
</evidence>
<protein>
    <submittedName>
        <fullName evidence="6">Glycerate kinase</fullName>
    </submittedName>
</protein>
<dbReference type="InterPro" id="IPR018193">
    <property type="entry name" value="Glyc_kinase_flavodox-like_fold"/>
</dbReference>
<sequence length="367" mass="36103">MTRVVFAPDSFKGTLGAAEAADALAAGWRRVRPDDELLTLPLADGGEGTLEALGHDVPRSAWRTQPVTGPDGRPVDAAWLLLPDGTAVVEMARAAGLPLLAELDPLGATTRGLGELLAAVVADPAVHRVLLTLGGSCTTDGGTGALAALGARFLDDAGADLPPGGAALARLERVDLTGLVPPPPGGVQCLVDVTAPLLGPLGAAGQFGPQKGASPAQVVQLDAALTRLADVLGGDREAPGAGAAGGTAYGFATCWGAGSVSGARAVAGAAGLDAALRGAALVVTGEGQFDAQSLRGKVVGHLVERAGAAGVPVTVVAGRVAADGTLPVARALSLTDLAGSGAAAMADPARWLTAAGDRLAREQSVPM</sequence>
<dbReference type="PANTHER" id="PTHR21599">
    <property type="entry name" value="GLYCERATE KINASE"/>
    <property type="match status" value="1"/>
</dbReference>
<dbReference type="PANTHER" id="PTHR21599:SF0">
    <property type="entry name" value="GLYCERATE KINASE"/>
    <property type="match status" value="1"/>
</dbReference>
<evidence type="ECO:0000313" key="7">
    <source>
        <dbReference type="Proteomes" id="UP000468828"/>
    </source>
</evidence>
<dbReference type="PIRSF" id="PIRSF006078">
    <property type="entry name" value="GlxK"/>
    <property type="match status" value="1"/>
</dbReference>
<dbReference type="Pfam" id="PF02595">
    <property type="entry name" value="Gly_kinase"/>
    <property type="match status" value="1"/>
</dbReference>
<dbReference type="Proteomes" id="UP000471152">
    <property type="component" value="Unassembled WGS sequence"/>
</dbReference>
<evidence type="ECO:0000256" key="2">
    <source>
        <dbReference type="ARBA" id="ARBA00022679"/>
    </source>
</evidence>
<comment type="similarity">
    <text evidence="1 4">Belongs to the glycerate kinase type-1 family.</text>
</comment>
<dbReference type="InterPro" id="IPR004381">
    <property type="entry name" value="Glycerate_kinase"/>
</dbReference>
<reference evidence="6 8" key="2">
    <citation type="submission" date="2020-02" db="EMBL/GenBank/DDBJ databases">
        <title>The WGS of Modestobacter muralis DSM 100205.</title>
        <authorList>
            <person name="Jiang Z."/>
        </authorList>
    </citation>
    <scope>NUCLEOTIDE SEQUENCE [LARGE SCALE GENOMIC DNA]</scope>
    <source>
        <strain evidence="6 8">DSM 100205</strain>
    </source>
</reference>
<dbReference type="GO" id="GO:0008887">
    <property type="term" value="F:glycerate kinase activity"/>
    <property type="evidence" value="ECO:0007669"/>
    <property type="project" value="UniProtKB-UniRule"/>
</dbReference>
<accession>A0A6P0H4M9</accession>
<dbReference type="RefSeq" id="WP_163610237.1">
    <property type="nucleotide sequence ID" value="NZ_JAAGWB010000013.1"/>
</dbReference>
<comment type="caution">
    <text evidence="6">The sequence shown here is derived from an EMBL/GenBank/DDBJ whole genome shotgun (WGS) entry which is preliminary data.</text>
</comment>
<keyword evidence="3 4" id="KW-0418">Kinase</keyword>
<dbReference type="Gene3D" id="3.90.1510.10">
    <property type="entry name" value="Glycerate kinase, domain 2"/>
    <property type="match status" value="1"/>
</dbReference>
<evidence type="ECO:0000256" key="4">
    <source>
        <dbReference type="PIRNR" id="PIRNR006078"/>
    </source>
</evidence>
<dbReference type="Gene3D" id="3.40.50.10350">
    <property type="entry name" value="Glycerate kinase, domain 1"/>
    <property type="match status" value="1"/>
</dbReference>
<dbReference type="NCBIfam" id="TIGR00045">
    <property type="entry name" value="glycerate kinase"/>
    <property type="match status" value="1"/>
</dbReference>
<evidence type="ECO:0000313" key="5">
    <source>
        <dbReference type="EMBL" id="NEK93845.1"/>
    </source>
</evidence>
<dbReference type="InterPro" id="IPR018197">
    <property type="entry name" value="Glycerate_kinase_RE-like"/>
</dbReference>
<dbReference type="Proteomes" id="UP000468828">
    <property type="component" value="Unassembled WGS sequence"/>
</dbReference>
<organism evidence="6 8">
    <name type="scientific">Modestobacter muralis</name>
    <dbReference type="NCBI Taxonomy" id="1608614"/>
    <lineage>
        <taxon>Bacteria</taxon>
        <taxon>Bacillati</taxon>
        <taxon>Actinomycetota</taxon>
        <taxon>Actinomycetes</taxon>
        <taxon>Geodermatophilales</taxon>
        <taxon>Geodermatophilaceae</taxon>
        <taxon>Modestobacter</taxon>
    </lineage>
</organism>
<dbReference type="SUPFAM" id="SSF110738">
    <property type="entry name" value="Glycerate kinase I"/>
    <property type="match status" value="1"/>
</dbReference>
<reference evidence="5 7" key="1">
    <citation type="submission" date="2020-01" db="EMBL/GenBank/DDBJ databases">
        <title>the WGS Modestobacter muralis CPCC 204518.</title>
        <authorList>
            <person name="Jiang Z."/>
        </authorList>
    </citation>
    <scope>NUCLEOTIDE SEQUENCE [LARGE SCALE GENOMIC DNA]</scope>
    <source>
        <strain evidence="5 7">DSM 100205</strain>
    </source>
</reference>
<proteinExistence type="inferred from homology"/>
<evidence type="ECO:0000313" key="6">
    <source>
        <dbReference type="EMBL" id="NEN50612.1"/>
    </source>
</evidence>
<dbReference type="InterPro" id="IPR036129">
    <property type="entry name" value="Glycerate_kinase_sf"/>
</dbReference>
<dbReference type="AlphaFoldDB" id="A0A6P0H4M9"/>
<evidence type="ECO:0000256" key="3">
    <source>
        <dbReference type="ARBA" id="ARBA00022777"/>
    </source>
</evidence>